<evidence type="ECO:0000256" key="4">
    <source>
        <dbReference type="ARBA" id="ARBA00023136"/>
    </source>
</evidence>
<dbReference type="GO" id="GO:0009279">
    <property type="term" value="C:cell outer membrane"/>
    <property type="evidence" value="ECO:0007669"/>
    <property type="project" value="UniProtKB-SubCell"/>
</dbReference>
<dbReference type="NCBIfam" id="NF033072">
    <property type="entry name" value="NanU"/>
    <property type="match status" value="1"/>
</dbReference>
<accession>A0A2T5YFE3</accession>
<keyword evidence="5" id="KW-0998">Cell outer membrane</keyword>
<gene>
    <name evidence="8" type="ORF">C8N40_10779</name>
</gene>
<comment type="similarity">
    <text evidence="2">Belongs to the SusD family.</text>
</comment>
<evidence type="ECO:0000256" key="6">
    <source>
        <dbReference type="SAM" id="SignalP"/>
    </source>
</evidence>
<comment type="subcellular location">
    <subcellularLocation>
        <location evidence="1">Cell outer membrane</location>
    </subcellularLocation>
</comment>
<keyword evidence="9" id="KW-1185">Reference proteome</keyword>
<dbReference type="Proteomes" id="UP000244225">
    <property type="component" value="Unassembled WGS sequence"/>
</dbReference>
<dbReference type="Gene3D" id="1.25.40.390">
    <property type="match status" value="1"/>
</dbReference>
<name>A0A2T5YFE3_9BACT</name>
<dbReference type="InterPro" id="IPR011990">
    <property type="entry name" value="TPR-like_helical_dom_sf"/>
</dbReference>
<comment type="caution">
    <text evidence="8">The sequence shown here is derived from an EMBL/GenBank/DDBJ whole genome shotgun (WGS) entry which is preliminary data.</text>
</comment>
<feature type="chain" id="PRO_5015719249" evidence="6">
    <location>
        <begin position="20"/>
        <end position="510"/>
    </location>
</feature>
<dbReference type="AlphaFoldDB" id="A0A2T5YFE3"/>
<organism evidence="8 9">
    <name type="scientific">Pontibacter mucosus</name>
    <dbReference type="NCBI Taxonomy" id="1649266"/>
    <lineage>
        <taxon>Bacteria</taxon>
        <taxon>Pseudomonadati</taxon>
        <taxon>Bacteroidota</taxon>
        <taxon>Cytophagia</taxon>
        <taxon>Cytophagales</taxon>
        <taxon>Hymenobacteraceae</taxon>
        <taxon>Pontibacter</taxon>
    </lineage>
</organism>
<dbReference type="Pfam" id="PF07980">
    <property type="entry name" value="SusD_RagB"/>
    <property type="match status" value="1"/>
</dbReference>
<proteinExistence type="inferred from homology"/>
<keyword evidence="4" id="KW-0472">Membrane</keyword>
<dbReference type="RefSeq" id="WP_108212477.1">
    <property type="nucleotide sequence ID" value="NZ_QBKI01000007.1"/>
</dbReference>
<dbReference type="CDD" id="cd08977">
    <property type="entry name" value="SusD"/>
    <property type="match status" value="1"/>
</dbReference>
<feature type="domain" description="RagB/SusD" evidence="7">
    <location>
        <begin position="351"/>
        <end position="507"/>
    </location>
</feature>
<feature type="signal peptide" evidence="6">
    <location>
        <begin position="1"/>
        <end position="19"/>
    </location>
</feature>
<protein>
    <submittedName>
        <fullName evidence="8">Putative outer membrane starch-binding protein</fullName>
    </submittedName>
</protein>
<evidence type="ECO:0000259" key="7">
    <source>
        <dbReference type="Pfam" id="PF07980"/>
    </source>
</evidence>
<evidence type="ECO:0000256" key="1">
    <source>
        <dbReference type="ARBA" id="ARBA00004442"/>
    </source>
</evidence>
<dbReference type="InterPro" id="IPR012944">
    <property type="entry name" value="SusD_RagB_dom"/>
</dbReference>
<reference evidence="8 9" key="1">
    <citation type="submission" date="2018-04" db="EMBL/GenBank/DDBJ databases">
        <title>Genomic Encyclopedia of Archaeal and Bacterial Type Strains, Phase II (KMG-II): from individual species to whole genera.</title>
        <authorList>
            <person name="Goeker M."/>
        </authorList>
    </citation>
    <scope>NUCLEOTIDE SEQUENCE [LARGE SCALE GENOMIC DNA]</scope>
    <source>
        <strain evidence="8 9">DSM 100162</strain>
    </source>
</reference>
<evidence type="ECO:0000256" key="5">
    <source>
        <dbReference type="ARBA" id="ARBA00023237"/>
    </source>
</evidence>
<evidence type="ECO:0000256" key="2">
    <source>
        <dbReference type="ARBA" id="ARBA00006275"/>
    </source>
</evidence>
<evidence type="ECO:0000313" key="8">
    <source>
        <dbReference type="EMBL" id="PTX18040.1"/>
    </source>
</evidence>
<dbReference type="SUPFAM" id="SSF48452">
    <property type="entry name" value="TPR-like"/>
    <property type="match status" value="1"/>
</dbReference>
<sequence length="510" mass="56394">MKKSIIYFISLIGTVTMLASSCSDKLDVAPVSSISDANYWKTPDQVDAFVTGVHARFRGHNANFRTLGELRADIFGQDPGSSASFTGAASQGLERLWLQALDPNDAGVSGFGGFYSNIAQINLLISKLNTIDVVAPATKDYYLGIAYGMRAFYYFQMYRTWGDVVIQTEPISTIDVANLAKPASSQEEVMKLIKADIDSSNVNFGENYTFREGKSLWSKSATQMLKAEVYLWTGHRGSGAADAQVAKNALTDIQANAPGLSLLSSFSDVFAANSKGNAEIIFASRYLLNEATQGIGSFLPATASLANFYDSLENRQFSVAVDNWGGVLRVPVKVSTFRAFDDKDSRKWTTIQPAYSKVGGNYVIAGAFVKKFQGEQNAGTRQYTNDFPIYRYADLLLLLAEAKLILGEDPAAEINAVRQRAYGTNYDAAVHGYPNQPVDANPQEAILRERFFEFIFEGKRWYDLRRMGDSFVYAHTTLSPEESYKLLWPIDRGSLTDNRALKQNPGYPEF</sequence>
<dbReference type="EMBL" id="QBKI01000007">
    <property type="protein sequence ID" value="PTX18040.1"/>
    <property type="molecule type" value="Genomic_DNA"/>
</dbReference>
<keyword evidence="3 6" id="KW-0732">Signal</keyword>
<evidence type="ECO:0000256" key="3">
    <source>
        <dbReference type="ARBA" id="ARBA00022729"/>
    </source>
</evidence>
<dbReference type="PROSITE" id="PS51257">
    <property type="entry name" value="PROKAR_LIPOPROTEIN"/>
    <property type="match status" value="1"/>
</dbReference>
<dbReference type="OrthoDB" id="5694214at2"/>
<evidence type="ECO:0000313" key="9">
    <source>
        <dbReference type="Proteomes" id="UP000244225"/>
    </source>
</evidence>